<dbReference type="InterPro" id="IPR036390">
    <property type="entry name" value="WH_DNA-bd_sf"/>
</dbReference>
<dbReference type="Proteomes" id="UP000271603">
    <property type="component" value="Chromosome"/>
</dbReference>
<keyword evidence="2 8" id="KW-0479">Metal-binding</keyword>
<dbReference type="SUPFAM" id="SSF46785">
    <property type="entry name" value="Winged helix' DNA-binding domain"/>
    <property type="match status" value="1"/>
</dbReference>
<dbReference type="GeneID" id="61763229"/>
<sequence length="79" mass="8272">MASLLQVRDALALCGSAQAQQLSRQLNAPLPLVQAMLDRLIALGKAERRIVDGSGCLSGACKSCPEGKACTTVVYQLKA</sequence>
<keyword evidence="6 8" id="KW-0238">DNA-binding</keyword>
<dbReference type="InterPro" id="IPR023732">
    <property type="entry name" value="FeoC"/>
</dbReference>
<dbReference type="RefSeq" id="WP_054305749.1">
    <property type="nucleotide sequence ID" value="NZ_CAMIPJ010000010.1"/>
</dbReference>
<dbReference type="EMBL" id="LR134493">
    <property type="protein sequence ID" value="VEI64275.1"/>
    <property type="molecule type" value="Genomic_DNA"/>
</dbReference>
<evidence type="ECO:0000259" key="9">
    <source>
        <dbReference type="Pfam" id="PF09012"/>
    </source>
</evidence>
<proteinExistence type="inferred from homology"/>
<feature type="binding site" evidence="8">
    <location>
        <position position="64"/>
    </location>
    <ligand>
        <name>iron-sulfur cluster</name>
        <dbReference type="ChEBI" id="CHEBI:30408"/>
    </ligand>
</feature>
<evidence type="ECO:0000256" key="3">
    <source>
        <dbReference type="ARBA" id="ARBA00023004"/>
    </source>
</evidence>
<evidence type="ECO:0000256" key="1">
    <source>
        <dbReference type="ARBA" id="ARBA00022491"/>
    </source>
</evidence>
<keyword evidence="4 8" id="KW-0411">Iron-sulfur</keyword>
<dbReference type="Gene3D" id="1.10.10.10">
    <property type="entry name" value="Winged helix-like DNA-binding domain superfamily/Winged helix DNA-binding domain"/>
    <property type="match status" value="1"/>
</dbReference>
<name>A0A126VE38_SERRU</name>
<dbReference type="InterPro" id="IPR015102">
    <property type="entry name" value="Tscrpt_reg_HTH_FeoC"/>
</dbReference>
<dbReference type="GO" id="GO:0003677">
    <property type="term" value="F:DNA binding"/>
    <property type="evidence" value="ECO:0007669"/>
    <property type="project" value="UniProtKB-KW"/>
</dbReference>
<keyword evidence="7 8" id="KW-0804">Transcription</keyword>
<evidence type="ECO:0000256" key="4">
    <source>
        <dbReference type="ARBA" id="ARBA00023014"/>
    </source>
</evidence>
<dbReference type="GO" id="GO:0005506">
    <property type="term" value="F:iron ion binding"/>
    <property type="evidence" value="ECO:0007669"/>
    <property type="project" value="UniProtKB-UniRule"/>
</dbReference>
<evidence type="ECO:0000313" key="10">
    <source>
        <dbReference type="EMBL" id="VEA70638.1"/>
    </source>
</evidence>
<dbReference type="Proteomes" id="UP000281904">
    <property type="component" value="Chromosome"/>
</dbReference>
<dbReference type="EMBL" id="LR590463">
    <property type="protein sequence ID" value="VTP68239.1"/>
    <property type="molecule type" value="Genomic_DNA"/>
</dbReference>
<evidence type="ECO:0000313" key="13">
    <source>
        <dbReference type="Proteomes" id="UP000271603"/>
    </source>
</evidence>
<feature type="domain" description="Transcriptional regulator HTH-type FeoC" evidence="9">
    <location>
        <begin position="3"/>
        <end position="75"/>
    </location>
</feature>
<protein>
    <recommendedName>
        <fullName evidence="8">Probable [Fe-S]-dependent transcriptional repressor</fullName>
    </recommendedName>
</protein>
<gene>
    <name evidence="8 10" type="primary">feoC</name>
    <name evidence="11" type="ORF">NCTC10036_01814</name>
    <name evidence="12" type="ORF">NCTC12971_05521</name>
    <name evidence="10" type="ORF">NCTC9419_02145</name>
</gene>
<dbReference type="Proteomes" id="UP000307968">
    <property type="component" value="Chromosome"/>
</dbReference>
<accession>A0A126VE38</accession>
<dbReference type="EMBL" id="LR134155">
    <property type="protein sequence ID" value="VEA70638.1"/>
    <property type="molecule type" value="Genomic_DNA"/>
</dbReference>
<dbReference type="Pfam" id="PF09012">
    <property type="entry name" value="FeoC"/>
    <property type="match status" value="1"/>
</dbReference>
<evidence type="ECO:0000256" key="2">
    <source>
        <dbReference type="ARBA" id="ARBA00022723"/>
    </source>
</evidence>
<feature type="binding site" evidence="8">
    <location>
        <position position="56"/>
    </location>
    <ligand>
        <name>iron-sulfur cluster</name>
        <dbReference type="ChEBI" id="CHEBI:30408"/>
    </ligand>
</feature>
<keyword evidence="5 8" id="KW-0805">Transcription regulation</keyword>
<feature type="binding site" evidence="8">
    <location>
        <position position="61"/>
    </location>
    <ligand>
        <name>iron-sulfur cluster</name>
        <dbReference type="ChEBI" id="CHEBI:30408"/>
    </ligand>
</feature>
<keyword evidence="1 8" id="KW-0678">Repressor</keyword>
<evidence type="ECO:0000313" key="14">
    <source>
        <dbReference type="Proteomes" id="UP000281904"/>
    </source>
</evidence>
<feature type="binding site" evidence="8">
    <location>
        <position position="70"/>
    </location>
    <ligand>
        <name>iron-sulfur cluster</name>
        <dbReference type="ChEBI" id="CHEBI:30408"/>
    </ligand>
</feature>
<dbReference type="KEGG" id="srz:AXX16_0784"/>
<comment type="similarity">
    <text evidence="8">Belongs to the FeoC family.</text>
</comment>
<organism evidence="10 13">
    <name type="scientific">Serratia rubidaea</name>
    <name type="common">Serratia marinorubra</name>
    <dbReference type="NCBI Taxonomy" id="61652"/>
    <lineage>
        <taxon>Bacteria</taxon>
        <taxon>Pseudomonadati</taxon>
        <taxon>Pseudomonadota</taxon>
        <taxon>Gammaproteobacteria</taxon>
        <taxon>Enterobacterales</taxon>
        <taxon>Yersiniaceae</taxon>
        <taxon>Serratia</taxon>
    </lineage>
</organism>
<dbReference type="HAMAP" id="MF_01586">
    <property type="entry name" value="FeoC"/>
    <property type="match status" value="1"/>
</dbReference>
<dbReference type="GO" id="GO:0051536">
    <property type="term" value="F:iron-sulfur cluster binding"/>
    <property type="evidence" value="ECO:0007669"/>
    <property type="project" value="UniProtKB-KW"/>
</dbReference>
<evidence type="ECO:0000256" key="6">
    <source>
        <dbReference type="ARBA" id="ARBA00023125"/>
    </source>
</evidence>
<comment type="function">
    <text evidence="8">May function as a transcriptional regulator that controls feoABC expression.</text>
</comment>
<evidence type="ECO:0000256" key="8">
    <source>
        <dbReference type="HAMAP-Rule" id="MF_01586"/>
    </source>
</evidence>
<evidence type="ECO:0000313" key="11">
    <source>
        <dbReference type="EMBL" id="VEI64275.1"/>
    </source>
</evidence>
<dbReference type="InterPro" id="IPR036388">
    <property type="entry name" value="WH-like_DNA-bd_sf"/>
</dbReference>
<evidence type="ECO:0000256" key="5">
    <source>
        <dbReference type="ARBA" id="ARBA00023015"/>
    </source>
</evidence>
<keyword evidence="3 8" id="KW-0408">Iron</keyword>
<evidence type="ECO:0000256" key="7">
    <source>
        <dbReference type="ARBA" id="ARBA00023163"/>
    </source>
</evidence>
<dbReference type="STRING" id="61652.AXX16_0784"/>
<dbReference type="AlphaFoldDB" id="A0A126VE38"/>
<evidence type="ECO:0000313" key="15">
    <source>
        <dbReference type="Proteomes" id="UP000307968"/>
    </source>
</evidence>
<evidence type="ECO:0000313" key="12">
    <source>
        <dbReference type="EMBL" id="VTP68239.1"/>
    </source>
</evidence>
<reference evidence="13 14" key="1">
    <citation type="submission" date="2018-12" db="EMBL/GenBank/DDBJ databases">
        <authorList>
            <consortium name="Pathogen Informatics"/>
        </authorList>
    </citation>
    <scope>NUCLEOTIDE SEQUENCE [LARGE SCALE GENOMIC DNA]</scope>
    <source>
        <strain evidence="11 14">NCTC10036</strain>
        <strain evidence="12 15">NCTC12971</strain>
        <strain evidence="10 13">NCTC9419</strain>
    </source>
</reference>